<proteinExistence type="inferred from homology"/>
<keyword evidence="8" id="KW-0408">Iron</keyword>
<dbReference type="NCBIfam" id="TIGR01783">
    <property type="entry name" value="TonB-siderophor"/>
    <property type="match status" value="1"/>
</dbReference>
<evidence type="ECO:0000256" key="13">
    <source>
        <dbReference type="ARBA" id="ARBA00023237"/>
    </source>
</evidence>
<accession>A0ABS1F5T7</accession>
<keyword evidence="12 17" id="KW-0675">Receptor</keyword>
<evidence type="ECO:0000313" key="18">
    <source>
        <dbReference type="Proteomes" id="UP000652760"/>
    </source>
</evidence>
<keyword evidence="6 14" id="KW-0812">Transmembrane</keyword>
<gene>
    <name evidence="17" type="ORF">JHL17_15165</name>
</gene>
<evidence type="ECO:0000259" key="16">
    <source>
        <dbReference type="SMART" id="SM00965"/>
    </source>
</evidence>
<keyword evidence="13 14" id="KW-0998">Cell outer membrane</keyword>
<dbReference type="PROSITE" id="PS52016">
    <property type="entry name" value="TONB_DEPENDENT_REC_3"/>
    <property type="match status" value="1"/>
</dbReference>
<evidence type="ECO:0000256" key="1">
    <source>
        <dbReference type="ARBA" id="ARBA00004571"/>
    </source>
</evidence>
<dbReference type="PANTHER" id="PTHR32552:SF68">
    <property type="entry name" value="FERRICHROME OUTER MEMBRANE TRANSPORTER_PHAGE RECEPTOR"/>
    <property type="match status" value="1"/>
</dbReference>
<keyword evidence="10 15" id="KW-0798">TonB box</keyword>
<evidence type="ECO:0000256" key="15">
    <source>
        <dbReference type="RuleBase" id="RU003357"/>
    </source>
</evidence>
<keyword evidence="3 14" id="KW-0813">Transport</keyword>
<evidence type="ECO:0000256" key="14">
    <source>
        <dbReference type="PROSITE-ProRule" id="PRU01360"/>
    </source>
</evidence>
<comment type="caution">
    <text evidence="17">The sequence shown here is derived from an EMBL/GenBank/DDBJ whole genome shotgun (WGS) entry which is preliminary data.</text>
</comment>
<dbReference type="InterPro" id="IPR010105">
    <property type="entry name" value="TonB_sidphr_rcpt"/>
</dbReference>
<comment type="subcellular location">
    <subcellularLocation>
        <location evidence="1 14">Cell outer membrane</location>
        <topology evidence="1 14">Multi-pass membrane protein</topology>
    </subcellularLocation>
</comment>
<organism evidence="17 18">
    <name type="scientific">Azospirillum endophyticum</name>
    <dbReference type="NCBI Taxonomy" id="2800326"/>
    <lineage>
        <taxon>Bacteria</taxon>
        <taxon>Pseudomonadati</taxon>
        <taxon>Pseudomonadota</taxon>
        <taxon>Alphaproteobacteria</taxon>
        <taxon>Rhodospirillales</taxon>
        <taxon>Azospirillaceae</taxon>
        <taxon>Azospirillum</taxon>
    </lineage>
</organism>
<evidence type="ECO:0000256" key="12">
    <source>
        <dbReference type="ARBA" id="ARBA00023170"/>
    </source>
</evidence>
<dbReference type="RefSeq" id="WP_200194324.1">
    <property type="nucleotide sequence ID" value="NZ_JAENHM010000044.1"/>
</dbReference>
<dbReference type="Pfam" id="PF07715">
    <property type="entry name" value="Plug"/>
    <property type="match status" value="1"/>
</dbReference>
<keyword evidence="4 14" id="KW-1134">Transmembrane beta strand</keyword>
<dbReference type="InterPro" id="IPR011662">
    <property type="entry name" value="Secretin/TonB_short_N"/>
</dbReference>
<protein>
    <submittedName>
        <fullName evidence="17">TonB-dependent siderophore receptor</fullName>
    </submittedName>
</protein>
<dbReference type="SUPFAM" id="SSF56935">
    <property type="entry name" value="Porins"/>
    <property type="match status" value="1"/>
</dbReference>
<keyword evidence="11 14" id="KW-0472">Membrane</keyword>
<keyword evidence="5" id="KW-0410">Iron transport</keyword>
<evidence type="ECO:0000313" key="17">
    <source>
        <dbReference type="EMBL" id="MBK1838758.1"/>
    </source>
</evidence>
<dbReference type="Gene3D" id="3.55.50.30">
    <property type="match status" value="1"/>
</dbReference>
<evidence type="ECO:0000256" key="11">
    <source>
        <dbReference type="ARBA" id="ARBA00023136"/>
    </source>
</evidence>
<dbReference type="InterPro" id="IPR039426">
    <property type="entry name" value="TonB-dep_rcpt-like"/>
</dbReference>
<evidence type="ECO:0000256" key="10">
    <source>
        <dbReference type="ARBA" id="ARBA00023077"/>
    </source>
</evidence>
<evidence type="ECO:0000256" key="5">
    <source>
        <dbReference type="ARBA" id="ARBA00022496"/>
    </source>
</evidence>
<evidence type="ECO:0000256" key="6">
    <source>
        <dbReference type="ARBA" id="ARBA00022692"/>
    </source>
</evidence>
<dbReference type="Gene3D" id="2.40.170.20">
    <property type="entry name" value="TonB-dependent receptor, beta-barrel domain"/>
    <property type="match status" value="1"/>
</dbReference>
<evidence type="ECO:0000256" key="4">
    <source>
        <dbReference type="ARBA" id="ARBA00022452"/>
    </source>
</evidence>
<dbReference type="InterPro" id="IPR036942">
    <property type="entry name" value="Beta-barrel_TonB_sf"/>
</dbReference>
<dbReference type="InterPro" id="IPR012910">
    <property type="entry name" value="Plug_dom"/>
</dbReference>
<name>A0ABS1F5T7_9PROT</name>
<feature type="domain" description="Secretin/TonB short N-terminal" evidence="16">
    <location>
        <begin position="91"/>
        <end position="142"/>
    </location>
</feature>
<evidence type="ECO:0000256" key="2">
    <source>
        <dbReference type="ARBA" id="ARBA00009810"/>
    </source>
</evidence>
<dbReference type="CDD" id="cd01347">
    <property type="entry name" value="ligand_gated_channel"/>
    <property type="match status" value="1"/>
</dbReference>
<dbReference type="Pfam" id="PF07660">
    <property type="entry name" value="STN"/>
    <property type="match status" value="1"/>
</dbReference>
<evidence type="ECO:0000256" key="3">
    <source>
        <dbReference type="ARBA" id="ARBA00022448"/>
    </source>
</evidence>
<dbReference type="EMBL" id="JAENHM010000044">
    <property type="protein sequence ID" value="MBK1838758.1"/>
    <property type="molecule type" value="Genomic_DNA"/>
</dbReference>
<comment type="similarity">
    <text evidence="2 14 15">Belongs to the TonB-dependent receptor family.</text>
</comment>
<dbReference type="Gene3D" id="2.170.130.10">
    <property type="entry name" value="TonB-dependent receptor, plug domain"/>
    <property type="match status" value="1"/>
</dbReference>
<evidence type="ECO:0000256" key="7">
    <source>
        <dbReference type="ARBA" id="ARBA00022729"/>
    </source>
</evidence>
<keyword evidence="7" id="KW-0732">Signal</keyword>
<dbReference type="PANTHER" id="PTHR32552">
    <property type="entry name" value="FERRICHROME IRON RECEPTOR-RELATED"/>
    <property type="match status" value="1"/>
</dbReference>
<dbReference type="Proteomes" id="UP000652760">
    <property type="component" value="Unassembled WGS sequence"/>
</dbReference>
<evidence type="ECO:0000256" key="8">
    <source>
        <dbReference type="ARBA" id="ARBA00023004"/>
    </source>
</evidence>
<evidence type="ECO:0000256" key="9">
    <source>
        <dbReference type="ARBA" id="ARBA00023065"/>
    </source>
</evidence>
<dbReference type="SMART" id="SM00965">
    <property type="entry name" value="STN"/>
    <property type="match status" value="1"/>
</dbReference>
<sequence length="848" mass="90933">MATDIRAAGGAAQARIPHHSALNSAFEPSRKSLRALLLATMACVATAGGTAHAQTATGAATGTAAGDARQYDIPAQPLSSALTDFASRAGIQLLYGSDMTANLRSPGVSGRLSVDQALPKLLQGTGLTWRYTDAGTVTLMPAPAVSGDAGSAIQLPEVNVQATAWRSWQPVEGYVAGVTTTGTKTDTPLIESPQSVSVVTRDQMDDQGSQTVSQTLRYTPGVLAEVRPSARYDSVFVRGFGGQGAGAAYVNFLDGLRQQRSISYAIPTVDPWLLERIEILRGPASVLYGQAGSGGIVNLVSRRPTETDTHELRVEAGSNDRLQTMFDAGGKLTEDGRFLYRLTGIGRKSGTQFDDVDDDRIAIAPAITWKPTSDTSLTVLASYQRDPEGGFYNFAPAVGTVLPNRNGRLGSGFYAGDPAYDNYTRNSASIGYQFEHRLSDVWTLRQNARYNHVDSSFSAISLSSLQANQRTANRSISDVDDMANTVAVDNQAQATVATGPVDHTLLFGTDWSRGFARRALGQFTGVTVPTLDIFNPVYGYNFPTARSVQTTRQIQTQLGFYAQDQVAYENWRLTVGVRHDRADSETTVLSAGNSRTSQSDDAFTWRAGLLYLFDTGITPYVNYSTSFLPNSGSYSPARGGGAFSPTKGEQYEAGVKYQPPGLNSFIQLAGYSIRQRDVLTADPLNTLYSVQTGEIRSRGIELEGRASLTSSLDLIGAYSYIDAEVTKSNTAGVAGNRVPQVPHHMASGWVNYRFQSGPLAGLELGGGVRYVGPTAGNDVNSFEVPSYTLADAAIRYDLGALKTQLTGAELTLNVTNLFDKDYVSSCATATACFFGDRRLVLAGVRYKW</sequence>
<keyword evidence="18" id="KW-1185">Reference proteome</keyword>
<reference evidence="18" key="1">
    <citation type="submission" date="2021-01" db="EMBL/GenBank/DDBJ databases">
        <title>Genome public.</title>
        <authorList>
            <person name="Liu C."/>
            <person name="Sun Q."/>
        </authorList>
    </citation>
    <scope>NUCLEOTIDE SEQUENCE [LARGE SCALE GENOMIC DNA]</scope>
    <source>
        <strain evidence="18">YIM B02556</strain>
    </source>
</reference>
<dbReference type="Pfam" id="PF00593">
    <property type="entry name" value="TonB_dep_Rec_b-barrel"/>
    <property type="match status" value="1"/>
</dbReference>
<keyword evidence="9" id="KW-0406">Ion transport</keyword>
<dbReference type="InterPro" id="IPR037066">
    <property type="entry name" value="Plug_dom_sf"/>
</dbReference>
<dbReference type="InterPro" id="IPR000531">
    <property type="entry name" value="Beta-barrel_TonB"/>
</dbReference>